<dbReference type="Gene3D" id="3.75.10.10">
    <property type="entry name" value="L-arginine/glycine Amidinotransferase, Chain A"/>
    <property type="match status" value="2"/>
</dbReference>
<organism evidence="2 3">
    <name type="scientific">Saguinus oedipus</name>
    <name type="common">Cotton-top tamarin</name>
    <name type="synonym">Oedipomidas oedipus</name>
    <dbReference type="NCBI Taxonomy" id="9490"/>
    <lineage>
        <taxon>Eukaryota</taxon>
        <taxon>Metazoa</taxon>
        <taxon>Chordata</taxon>
        <taxon>Craniata</taxon>
        <taxon>Vertebrata</taxon>
        <taxon>Euteleostomi</taxon>
        <taxon>Mammalia</taxon>
        <taxon>Eutheria</taxon>
        <taxon>Euarchontoglires</taxon>
        <taxon>Primates</taxon>
        <taxon>Haplorrhini</taxon>
        <taxon>Platyrrhini</taxon>
        <taxon>Cebidae</taxon>
        <taxon>Callitrichinae</taxon>
        <taxon>Saguinus</taxon>
    </lineage>
</organism>
<sequence>MAFCYTQAPHKTTSLILNTPRAPNLDEFPMKYSLSPGIGYMTHDTEDHKVASMDSIGNVMVVEGRTMSKTLRDFLYAQQVQAPVELYSDWLMTGHVDEFMCFIPTDEKSEGKKGFQLLLASPGACYKLFQEKQKEGYDDAFLKQNEYVEKCIHLNHDILKTELGLVEQDIVEIPQLFCLEKLTNVPSDQQPKRLFARPYFPNLLRMIVMGKNLGIPKPFGPQIKGTCCLEEKMRCLLEPLGFKCTFISDFDCYLADVGDICACATVCWVPFAFKWWKMVP</sequence>
<evidence type="ECO:0000313" key="3">
    <source>
        <dbReference type="Proteomes" id="UP001266305"/>
    </source>
</evidence>
<dbReference type="EMBL" id="JASSZA010000017">
    <property type="protein sequence ID" value="KAK2090612.1"/>
    <property type="molecule type" value="Genomic_DNA"/>
</dbReference>
<gene>
    <name evidence="2" type="primary">PADI6_9</name>
    <name evidence="2" type="ORF">P7K49_031869</name>
</gene>
<dbReference type="InterPro" id="IPR013530">
    <property type="entry name" value="PAD_C"/>
</dbReference>
<reference evidence="2 3" key="1">
    <citation type="submission" date="2023-05" db="EMBL/GenBank/DDBJ databases">
        <title>B98-5 Cell Line De Novo Hybrid Assembly: An Optical Mapping Approach.</title>
        <authorList>
            <person name="Kananen K."/>
            <person name="Auerbach J.A."/>
            <person name="Kautto E."/>
            <person name="Blachly J.S."/>
        </authorList>
    </citation>
    <scope>NUCLEOTIDE SEQUENCE [LARGE SCALE GENOMIC DNA]</scope>
    <source>
        <strain evidence="2">B95-8</strain>
        <tissue evidence="2">Cell line</tissue>
    </source>
</reference>
<dbReference type="PANTHER" id="PTHR10837">
    <property type="entry name" value="PEPTIDYLARGININE DEIMINASE"/>
    <property type="match status" value="1"/>
</dbReference>
<dbReference type="Proteomes" id="UP001266305">
    <property type="component" value="Unassembled WGS sequence"/>
</dbReference>
<keyword evidence="3" id="KW-1185">Reference proteome</keyword>
<dbReference type="PANTHER" id="PTHR10837:SF4">
    <property type="entry name" value="PROTEIN-ARGININE DEIMINASE TYPE-6"/>
    <property type="match status" value="1"/>
</dbReference>
<protein>
    <submittedName>
        <fullName evidence="2">Protein-arginine deiminase type-6</fullName>
    </submittedName>
</protein>
<name>A0ABQ9U0P1_SAGOE</name>
<evidence type="ECO:0000259" key="1">
    <source>
        <dbReference type="Pfam" id="PF03068"/>
    </source>
</evidence>
<feature type="domain" description="Protein-arginine deiminase C-terminal" evidence="1">
    <location>
        <begin position="1"/>
        <end position="62"/>
    </location>
</feature>
<dbReference type="InterPro" id="IPR004303">
    <property type="entry name" value="PAD"/>
</dbReference>
<evidence type="ECO:0000313" key="2">
    <source>
        <dbReference type="EMBL" id="KAK2090612.1"/>
    </source>
</evidence>
<dbReference type="Pfam" id="PF03068">
    <property type="entry name" value="PAD"/>
    <property type="match status" value="2"/>
</dbReference>
<comment type="caution">
    <text evidence="2">The sequence shown here is derived from an EMBL/GenBank/DDBJ whole genome shotgun (WGS) entry which is preliminary data.</text>
</comment>
<accession>A0ABQ9U0P1</accession>
<proteinExistence type="predicted"/>
<feature type="domain" description="Protein-arginine deiminase C-terminal" evidence="1">
    <location>
        <begin position="138"/>
        <end position="277"/>
    </location>
</feature>
<dbReference type="SUPFAM" id="SSF55909">
    <property type="entry name" value="Pentein"/>
    <property type="match status" value="1"/>
</dbReference>